<organism evidence="4 5">
    <name type="scientific">Embleya hyalina</name>
    <dbReference type="NCBI Taxonomy" id="516124"/>
    <lineage>
        <taxon>Bacteria</taxon>
        <taxon>Bacillati</taxon>
        <taxon>Actinomycetota</taxon>
        <taxon>Actinomycetes</taxon>
        <taxon>Kitasatosporales</taxon>
        <taxon>Streptomycetaceae</taxon>
        <taxon>Embleya</taxon>
    </lineage>
</organism>
<dbReference type="PROSITE" id="PS50975">
    <property type="entry name" value="ATP_GRASP"/>
    <property type="match status" value="1"/>
</dbReference>
<dbReference type="Proteomes" id="UP000286931">
    <property type="component" value="Unassembled WGS sequence"/>
</dbReference>
<comment type="caution">
    <text evidence="4">The sequence shown here is derived from an EMBL/GenBank/DDBJ whole genome shotgun (WGS) entry which is preliminary data.</text>
</comment>
<dbReference type="RefSeq" id="WP_126643654.1">
    <property type="nucleotide sequence ID" value="NZ_BIFH01000057.1"/>
</dbReference>
<accession>A0A401Z5K8</accession>
<evidence type="ECO:0000313" key="3">
    <source>
        <dbReference type="EMBL" id="GCE02101.1"/>
    </source>
</evidence>
<evidence type="ECO:0000313" key="4">
    <source>
        <dbReference type="EMBL" id="GCE02152.1"/>
    </source>
</evidence>
<dbReference type="GO" id="GO:0046872">
    <property type="term" value="F:metal ion binding"/>
    <property type="evidence" value="ECO:0007669"/>
    <property type="project" value="InterPro"/>
</dbReference>
<evidence type="ECO:0000259" key="2">
    <source>
        <dbReference type="PROSITE" id="PS50975"/>
    </source>
</evidence>
<evidence type="ECO:0000313" key="5">
    <source>
        <dbReference type="Proteomes" id="UP000286931"/>
    </source>
</evidence>
<dbReference type="EMBL" id="BIFH01000057">
    <property type="protein sequence ID" value="GCE02101.1"/>
    <property type="molecule type" value="Genomic_DNA"/>
</dbReference>
<evidence type="ECO:0000256" key="1">
    <source>
        <dbReference type="PROSITE-ProRule" id="PRU00409"/>
    </source>
</evidence>
<reference evidence="4 5" key="1">
    <citation type="submission" date="2018-12" db="EMBL/GenBank/DDBJ databases">
        <title>Draft genome sequence of Embleya hyalina NBRC 13850T.</title>
        <authorList>
            <person name="Komaki H."/>
            <person name="Hosoyama A."/>
            <person name="Kimura A."/>
            <person name="Ichikawa N."/>
            <person name="Tamura T."/>
        </authorList>
    </citation>
    <scope>NUCLEOTIDE SEQUENCE [LARGE SCALE GENOMIC DNA]</scope>
    <source>
        <strain evidence="4 5">NBRC 13850</strain>
    </source>
</reference>
<dbReference type="Gene3D" id="3.30.470.20">
    <property type="entry name" value="ATP-grasp fold, B domain"/>
    <property type="match status" value="1"/>
</dbReference>
<gene>
    <name evidence="3" type="ORF">EHYA_09878</name>
    <name evidence="4" type="ORF">EHYA_09929</name>
</gene>
<protein>
    <submittedName>
        <fullName evidence="4">ATP-grasp domain-containing protein</fullName>
    </submittedName>
</protein>
<feature type="domain" description="ATP-grasp" evidence="2">
    <location>
        <begin position="135"/>
        <end position="325"/>
    </location>
</feature>
<dbReference type="AlphaFoldDB" id="A0A401Z5K8"/>
<dbReference type="EMBL" id="BIFH01000058">
    <property type="protein sequence ID" value="GCE02152.1"/>
    <property type="molecule type" value="Genomic_DNA"/>
</dbReference>
<sequence length="402" mass="43714">MVVRGVELDRSVPALLFKVGRYPLHQGSVGAVRSLGRAGVPVHAVVEDAYTPTAVSRHLSRRHVWPTTGLEDPRALVERLLGIGRRLPARAVLIPTDDEAALLAAGARDRLAECFLLPKVDPGLPAGLAGKRGLYRRCLAHGVPAPDTRFPADREQLTAFAAELGYPVVVKNLAPWDRLRAPVVPGTTLVRDRRALLALVGEPRAVLLQAYVPREAAQDWIVHLYAAPDGRCAPVFTGLKLRSWPPHAGVTTYARALANPGLARRSARLCRALGYRGPADLDWRLDLRDGRYKLVDFNPRVGAQFRMFETAGGLDVVRALHLDLTGRPIPSGGQREGRRYVAEHLDPAAFVAYRGRCGVARPPGRAPGHGGVEAAWLALDDPLPAVVTAVRVLALAVRRRRH</sequence>
<dbReference type="OrthoDB" id="5483448at2"/>
<name>A0A401Z5K8_9ACTN</name>
<keyword evidence="1" id="KW-0547">Nucleotide-binding</keyword>
<keyword evidence="1" id="KW-0067">ATP-binding</keyword>
<keyword evidence="5" id="KW-1185">Reference proteome</keyword>
<dbReference type="SUPFAM" id="SSF56059">
    <property type="entry name" value="Glutathione synthetase ATP-binding domain-like"/>
    <property type="match status" value="1"/>
</dbReference>
<dbReference type="InterPro" id="IPR011761">
    <property type="entry name" value="ATP-grasp"/>
</dbReference>
<proteinExistence type="predicted"/>
<dbReference type="GO" id="GO:0005524">
    <property type="term" value="F:ATP binding"/>
    <property type="evidence" value="ECO:0007669"/>
    <property type="project" value="UniProtKB-UniRule"/>
</dbReference>